<gene>
    <name evidence="1" type="ORF">GCM10017584_22140</name>
</gene>
<keyword evidence="2" id="KW-1185">Reference proteome</keyword>
<comment type="caution">
    <text evidence="1">The sequence shown here is derived from an EMBL/GenBank/DDBJ whole genome shotgun (WGS) entry which is preliminary data.</text>
</comment>
<reference evidence="1" key="2">
    <citation type="submission" date="2023-01" db="EMBL/GenBank/DDBJ databases">
        <authorList>
            <person name="Sun Q."/>
            <person name="Evtushenko L."/>
        </authorList>
    </citation>
    <scope>NUCLEOTIDE SEQUENCE</scope>
    <source>
        <strain evidence="1">VKM Ac-1401</strain>
    </source>
</reference>
<protein>
    <submittedName>
        <fullName evidence="1">Uncharacterized protein</fullName>
    </submittedName>
</protein>
<name>A0A9W6H9Y7_9MICO</name>
<organism evidence="1 2">
    <name type="scientific">Leifsonia poae</name>
    <dbReference type="NCBI Taxonomy" id="110933"/>
    <lineage>
        <taxon>Bacteria</taxon>
        <taxon>Bacillati</taxon>
        <taxon>Actinomycetota</taxon>
        <taxon>Actinomycetes</taxon>
        <taxon>Micrococcales</taxon>
        <taxon>Microbacteriaceae</taxon>
        <taxon>Leifsonia</taxon>
    </lineage>
</organism>
<dbReference type="Proteomes" id="UP001142372">
    <property type="component" value="Unassembled WGS sequence"/>
</dbReference>
<dbReference type="EMBL" id="BSEN01000010">
    <property type="protein sequence ID" value="GLJ76640.1"/>
    <property type="molecule type" value="Genomic_DNA"/>
</dbReference>
<evidence type="ECO:0000313" key="2">
    <source>
        <dbReference type="Proteomes" id="UP001142372"/>
    </source>
</evidence>
<reference evidence="1" key="1">
    <citation type="journal article" date="2014" name="Int. J. Syst. Evol. Microbiol.">
        <title>Complete genome sequence of Corynebacterium casei LMG S-19264T (=DSM 44701T), isolated from a smear-ripened cheese.</title>
        <authorList>
            <consortium name="US DOE Joint Genome Institute (JGI-PGF)"/>
            <person name="Walter F."/>
            <person name="Albersmeier A."/>
            <person name="Kalinowski J."/>
            <person name="Ruckert C."/>
        </authorList>
    </citation>
    <scope>NUCLEOTIDE SEQUENCE</scope>
    <source>
        <strain evidence="1">VKM Ac-1401</strain>
    </source>
</reference>
<proteinExistence type="predicted"/>
<dbReference type="AlphaFoldDB" id="A0A9W6H9Y7"/>
<evidence type="ECO:0000313" key="1">
    <source>
        <dbReference type="EMBL" id="GLJ76640.1"/>
    </source>
</evidence>
<accession>A0A9W6H9Y7</accession>
<sequence>MDVVAVHDDQCVARVAHLSFFFIVAGRVRRTDGGPALASGPPSVSVDQAIGLSFSATTGLGYGAKYGSCSLGQPVTFAELQSP</sequence>